<proteinExistence type="predicted"/>
<dbReference type="Pfam" id="PF09851">
    <property type="entry name" value="SHOCT"/>
    <property type="match status" value="1"/>
</dbReference>
<evidence type="ECO:0000256" key="2">
    <source>
        <dbReference type="SAM" id="SignalP"/>
    </source>
</evidence>
<keyword evidence="5" id="KW-1185">Reference proteome</keyword>
<keyword evidence="1" id="KW-1133">Transmembrane helix</keyword>
<keyword evidence="1" id="KW-0812">Transmembrane</keyword>
<name>A0A5B8SS84_9GAMM</name>
<sequence length="108" mass="12490">MKRLWLSVGTLLLGLPVVFPAQAEPYGDSFWHPAWGWGHMFFGGLMMIVFWGGLIALVVLLVRWLSRNDTSASDPSRRPTPLEILQERYARGEIDKQEYEERKKDLSR</sequence>
<dbReference type="Proteomes" id="UP000321272">
    <property type="component" value="Chromosome"/>
</dbReference>
<evidence type="ECO:0000313" key="4">
    <source>
        <dbReference type="EMBL" id="QEA37660.1"/>
    </source>
</evidence>
<dbReference type="InterPro" id="IPR018649">
    <property type="entry name" value="SHOCT"/>
</dbReference>
<dbReference type="RefSeq" id="WP_147182728.1">
    <property type="nucleotide sequence ID" value="NZ_CP042382.1"/>
</dbReference>
<keyword evidence="2" id="KW-0732">Signal</keyword>
<evidence type="ECO:0000256" key="1">
    <source>
        <dbReference type="SAM" id="Phobius"/>
    </source>
</evidence>
<accession>A0A5B8SS84</accession>
<feature type="transmembrane region" description="Helical" evidence="1">
    <location>
        <begin position="39"/>
        <end position="62"/>
    </location>
</feature>
<protein>
    <recommendedName>
        <fullName evidence="3">SHOCT domain-containing protein</fullName>
    </recommendedName>
</protein>
<evidence type="ECO:0000259" key="3">
    <source>
        <dbReference type="Pfam" id="PF09851"/>
    </source>
</evidence>
<dbReference type="EMBL" id="CP042382">
    <property type="protein sequence ID" value="QEA37660.1"/>
    <property type="molecule type" value="Genomic_DNA"/>
</dbReference>
<dbReference type="AlphaFoldDB" id="A0A5B8SS84"/>
<reference evidence="4 5" key="1">
    <citation type="submission" date="2019-06" db="EMBL/GenBank/DDBJ databases">
        <title>Genome analyses of bacteria isolated from kimchi.</title>
        <authorList>
            <person name="Lee S."/>
            <person name="Ahn S."/>
            <person name="Roh S."/>
        </authorList>
    </citation>
    <scope>NUCLEOTIDE SEQUENCE [LARGE SCALE GENOMIC DNA]</scope>
    <source>
        <strain evidence="4 5">CBA4606</strain>
    </source>
</reference>
<organism evidence="4 5">
    <name type="scientific">Pistricoccus aurantiacus</name>
    <dbReference type="NCBI Taxonomy" id="1883414"/>
    <lineage>
        <taxon>Bacteria</taxon>
        <taxon>Pseudomonadati</taxon>
        <taxon>Pseudomonadota</taxon>
        <taxon>Gammaproteobacteria</taxon>
        <taxon>Oceanospirillales</taxon>
        <taxon>Halomonadaceae</taxon>
        <taxon>Pistricoccus</taxon>
    </lineage>
</organism>
<dbReference type="KEGG" id="paur:FGL86_00290"/>
<feature type="domain" description="SHOCT" evidence="3">
    <location>
        <begin position="80"/>
        <end position="106"/>
    </location>
</feature>
<feature type="chain" id="PRO_5022849169" description="SHOCT domain-containing protein" evidence="2">
    <location>
        <begin position="24"/>
        <end position="108"/>
    </location>
</feature>
<keyword evidence="1" id="KW-0472">Membrane</keyword>
<feature type="signal peptide" evidence="2">
    <location>
        <begin position="1"/>
        <end position="23"/>
    </location>
</feature>
<dbReference type="OrthoDB" id="1123500at2"/>
<evidence type="ECO:0000313" key="5">
    <source>
        <dbReference type="Proteomes" id="UP000321272"/>
    </source>
</evidence>
<gene>
    <name evidence="4" type="ORF">FGL86_00290</name>
</gene>